<dbReference type="Proteomes" id="UP000002051">
    <property type="component" value="Chromosome 8"/>
</dbReference>
<evidence type="ECO:0000313" key="8">
    <source>
        <dbReference type="Proteomes" id="UP000002051"/>
    </source>
</evidence>
<dbReference type="InterPro" id="IPR036574">
    <property type="entry name" value="Scorpion_toxin-like_sf"/>
</dbReference>
<dbReference type="EnsemblPlants" id="KEH18164">
    <property type="protein sequence ID" value="KEH18164"/>
    <property type="gene ID" value="MTR_8g012845"/>
</dbReference>
<dbReference type="InterPro" id="IPR003614">
    <property type="entry name" value="Knottins"/>
</dbReference>
<feature type="signal peptide" evidence="4">
    <location>
        <begin position="1"/>
        <end position="29"/>
    </location>
</feature>
<proteinExistence type="predicted"/>
<evidence type="ECO:0000259" key="5">
    <source>
        <dbReference type="Pfam" id="PF00304"/>
    </source>
</evidence>
<evidence type="ECO:0000313" key="6">
    <source>
        <dbReference type="EMBL" id="KEH18164.1"/>
    </source>
</evidence>
<evidence type="ECO:0000256" key="2">
    <source>
        <dbReference type="ARBA" id="ARBA00022577"/>
    </source>
</evidence>
<feature type="chain" id="PRO_5014498780" evidence="4">
    <location>
        <begin position="30"/>
        <end position="82"/>
    </location>
</feature>
<dbReference type="HOGENOM" id="CLU_161668_3_1_1"/>
<keyword evidence="8" id="KW-1185">Reference proteome</keyword>
<dbReference type="Pfam" id="PF00304">
    <property type="entry name" value="Gamma-thionin"/>
    <property type="match status" value="1"/>
</dbReference>
<name>A0A072TKW9_MEDTR</name>
<dbReference type="EMBL" id="CM001224">
    <property type="protein sequence ID" value="KEH18164.1"/>
    <property type="molecule type" value="Genomic_DNA"/>
</dbReference>
<dbReference type="Gene3D" id="3.30.30.10">
    <property type="entry name" value="Knottin, scorpion toxin-like"/>
    <property type="match status" value="1"/>
</dbReference>
<reference evidence="6 8" key="1">
    <citation type="journal article" date="2011" name="Nature">
        <title>The Medicago genome provides insight into the evolution of rhizobial symbioses.</title>
        <authorList>
            <person name="Young N.D."/>
            <person name="Debelle F."/>
            <person name="Oldroyd G.E."/>
            <person name="Geurts R."/>
            <person name="Cannon S.B."/>
            <person name="Udvardi M.K."/>
            <person name="Benedito V.A."/>
            <person name="Mayer K.F."/>
            <person name="Gouzy J."/>
            <person name="Schoof H."/>
            <person name="Van de Peer Y."/>
            <person name="Proost S."/>
            <person name="Cook D.R."/>
            <person name="Meyers B.C."/>
            <person name="Spannagl M."/>
            <person name="Cheung F."/>
            <person name="De Mita S."/>
            <person name="Krishnakumar V."/>
            <person name="Gundlach H."/>
            <person name="Zhou S."/>
            <person name="Mudge J."/>
            <person name="Bharti A.K."/>
            <person name="Murray J.D."/>
            <person name="Naoumkina M.A."/>
            <person name="Rosen B."/>
            <person name="Silverstein K.A."/>
            <person name="Tang H."/>
            <person name="Rombauts S."/>
            <person name="Zhao P.X."/>
            <person name="Zhou P."/>
            <person name="Barbe V."/>
            <person name="Bardou P."/>
            <person name="Bechner M."/>
            <person name="Bellec A."/>
            <person name="Berger A."/>
            <person name="Berges H."/>
            <person name="Bidwell S."/>
            <person name="Bisseling T."/>
            <person name="Choisne N."/>
            <person name="Couloux A."/>
            <person name="Denny R."/>
            <person name="Deshpande S."/>
            <person name="Dai X."/>
            <person name="Doyle J.J."/>
            <person name="Dudez A.M."/>
            <person name="Farmer A.D."/>
            <person name="Fouteau S."/>
            <person name="Franken C."/>
            <person name="Gibelin C."/>
            <person name="Gish J."/>
            <person name="Goldstein S."/>
            <person name="Gonzalez A.J."/>
            <person name="Green P.J."/>
            <person name="Hallab A."/>
            <person name="Hartog M."/>
            <person name="Hua A."/>
            <person name="Humphray S.J."/>
            <person name="Jeong D.H."/>
            <person name="Jing Y."/>
            <person name="Jocker A."/>
            <person name="Kenton S.M."/>
            <person name="Kim D.J."/>
            <person name="Klee K."/>
            <person name="Lai H."/>
            <person name="Lang C."/>
            <person name="Lin S."/>
            <person name="Macmil S.L."/>
            <person name="Magdelenat G."/>
            <person name="Matthews L."/>
            <person name="McCorrison J."/>
            <person name="Monaghan E.L."/>
            <person name="Mun J.H."/>
            <person name="Najar F.Z."/>
            <person name="Nicholson C."/>
            <person name="Noirot C."/>
            <person name="O'Bleness M."/>
            <person name="Paule C.R."/>
            <person name="Poulain J."/>
            <person name="Prion F."/>
            <person name="Qin B."/>
            <person name="Qu C."/>
            <person name="Retzel E.F."/>
            <person name="Riddle C."/>
            <person name="Sallet E."/>
            <person name="Samain S."/>
            <person name="Samson N."/>
            <person name="Sanders I."/>
            <person name="Saurat O."/>
            <person name="Scarpelli C."/>
            <person name="Schiex T."/>
            <person name="Segurens B."/>
            <person name="Severin A.J."/>
            <person name="Sherrier D.J."/>
            <person name="Shi R."/>
            <person name="Sims S."/>
            <person name="Singer S.R."/>
            <person name="Sinharoy S."/>
            <person name="Sterck L."/>
            <person name="Viollet A."/>
            <person name="Wang B.B."/>
            <person name="Wang K."/>
            <person name="Wang M."/>
            <person name="Wang X."/>
            <person name="Warfsmann J."/>
            <person name="Weissenbach J."/>
            <person name="White D.D."/>
            <person name="White J.D."/>
            <person name="Wiley G.B."/>
            <person name="Wincker P."/>
            <person name="Xing Y."/>
            <person name="Yang L."/>
            <person name="Yao Z."/>
            <person name="Ying F."/>
            <person name="Zhai J."/>
            <person name="Zhou L."/>
            <person name="Zuber A."/>
            <person name="Denarie J."/>
            <person name="Dixon R.A."/>
            <person name="May G.D."/>
            <person name="Schwartz D.C."/>
            <person name="Rogers J."/>
            <person name="Quetier F."/>
            <person name="Town C.D."/>
            <person name="Roe B.A."/>
        </authorList>
    </citation>
    <scope>NUCLEOTIDE SEQUENCE [LARGE SCALE GENOMIC DNA]</scope>
    <source>
        <strain evidence="6">A17</strain>
        <strain evidence="7 8">cv. Jemalong A17</strain>
    </source>
</reference>
<feature type="domain" description="Knottins-like" evidence="5">
    <location>
        <begin position="30"/>
        <end position="82"/>
    </location>
</feature>
<dbReference type="PANTHER" id="PTHR33147:SF46">
    <property type="entry name" value="DEFENSIN-LIKE PROTEIN 19"/>
    <property type="match status" value="1"/>
</dbReference>
<keyword evidence="4" id="KW-0732">Signal</keyword>
<accession>A0A072TKW9</accession>
<evidence type="ECO:0000256" key="1">
    <source>
        <dbReference type="ARBA" id="ARBA00022529"/>
    </source>
</evidence>
<dbReference type="SUPFAM" id="SSF57095">
    <property type="entry name" value="Scorpion toxin-like"/>
    <property type="match status" value="1"/>
</dbReference>
<evidence type="ECO:0000256" key="4">
    <source>
        <dbReference type="SAM" id="SignalP"/>
    </source>
</evidence>
<organism evidence="6 8">
    <name type="scientific">Medicago truncatula</name>
    <name type="common">Barrel medic</name>
    <name type="synonym">Medicago tribuloides</name>
    <dbReference type="NCBI Taxonomy" id="3880"/>
    <lineage>
        <taxon>Eukaryota</taxon>
        <taxon>Viridiplantae</taxon>
        <taxon>Streptophyta</taxon>
        <taxon>Embryophyta</taxon>
        <taxon>Tracheophyta</taxon>
        <taxon>Spermatophyta</taxon>
        <taxon>Magnoliopsida</taxon>
        <taxon>eudicotyledons</taxon>
        <taxon>Gunneridae</taxon>
        <taxon>Pentapetalae</taxon>
        <taxon>rosids</taxon>
        <taxon>fabids</taxon>
        <taxon>Fabales</taxon>
        <taxon>Fabaceae</taxon>
        <taxon>Papilionoideae</taxon>
        <taxon>50 kb inversion clade</taxon>
        <taxon>NPAAA clade</taxon>
        <taxon>Hologalegina</taxon>
        <taxon>IRL clade</taxon>
        <taxon>Trifolieae</taxon>
        <taxon>Medicago</taxon>
    </lineage>
</organism>
<gene>
    <name evidence="6" type="ordered locus">MTR_8g012845</name>
</gene>
<keyword evidence="2" id="KW-0295">Fungicide</keyword>
<dbReference type="GO" id="GO:0006952">
    <property type="term" value="P:defense response"/>
    <property type="evidence" value="ECO:0000318"/>
    <property type="project" value="GO_Central"/>
</dbReference>
<dbReference type="PANTHER" id="PTHR33147">
    <property type="entry name" value="DEFENSIN-LIKE PROTEIN 1"/>
    <property type="match status" value="1"/>
</dbReference>
<reference evidence="6 8" key="2">
    <citation type="journal article" date="2014" name="BMC Genomics">
        <title>An improved genome release (version Mt4.0) for the model legume Medicago truncatula.</title>
        <authorList>
            <person name="Tang H."/>
            <person name="Krishnakumar V."/>
            <person name="Bidwell S."/>
            <person name="Rosen B."/>
            <person name="Chan A."/>
            <person name="Zhou S."/>
            <person name="Gentzbittel L."/>
            <person name="Childs K.L."/>
            <person name="Yandell M."/>
            <person name="Gundlach H."/>
            <person name="Mayer K.F."/>
            <person name="Schwartz D.C."/>
            <person name="Town C.D."/>
        </authorList>
    </citation>
    <scope>GENOME REANNOTATION</scope>
    <source>
        <strain evidence="6">A17</strain>
        <strain evidence="7 8">cv. Jemalong A17</strain>
    </source>
</reference>
<evidence type="ECO:0000256" key="3">
    <source>
        <dbReference type="ARBA" id="ARBA00023157"/>
    </source>
</evidence>
<sequence>MTSSPSKFYAIFLFLSFALLLFSTLEVQAQICPRRSITWHRPCPARDTVKCENHCINKEHAFFGSCQPDHSFKLVCLCYFGC</sequence>
<protein>
    <submittedName>
        <fullName evidence="6">Defensin-like protein</fullName>
    </submittedName>
</protein>
<reference evidence="7" key="3">
    <citation type="submission" date="2015-04" db="UniProtKB">
        <authorList>
            <consortium name="EnsemblPlants"/>
        </authorList>
    </citation>
    <scope>IDENTIFICATION</scope>
    <source>
        <strain evidence="7">cv. Jemalong A17</strain>
    </source>
</reference>
<dbReference type="AlphaFoldDB" id="A0A072TKW9"/>
<evidence type="ECO:0000313" key="7">
    <source>
        <dbReference type="EnsemblPlants" id="KEH18164"/>
    </source>
</evidence>
<keyword evidence="1" id="KW-0929">Antimicrobial</keyword>
<keyword evidence="3" id="KW-1015">Disulfide bond</keyword>